<reference evidence="1 2" key="1">
    <citation type="submission" date="2022-03" db="EMBL/GenBank/DDBJ databases">
        <title>Pseudonocardia alaer sp. nov., a novel actinomycete isolated from reed forest soil.</title>
        <authorList>
            <person name="Wang L."/>
        </authorList>
    </citation>
    <scope>NUCLEOTIDE SEQUENCE [LARGE SCALE GENOMIC DNA]</scope>
    <source>
        <strain evidence="1 2">Y-16303</strain>
    </source>
</reference>
<dbReference type="Proteomes" id="UP001299970">
    <property type="component" value="Unassembled WGS sequence"/>
</dbReference>
<evidence type="ECO:0000313" key="1">
    <source>
        <dbReference type="EMBL" id="MCH6169730.1"/>
    </source>
</evidence>
<evidence type="ECO:0000313" key="2">
    <source>
        <dbReference type="Proteomes" id="UP001299970"/>
    </source>
</evidence>
<proteinExistence type="predicted"/>
<comment type="caution">
    <text evidence="1">The sequence shown here is derived from an EMBL/GenBank/DDBJ whole genome shotgun (WGS) entry which is preliminary data.</text>
</comment>
<gene>
    <name evidence="1" type="ORF">MMF94_28850</name>
</gene>
<accession>A0ABS9TMG2</accession>
<dbReference type="RefSeq" id="WP_241040372.1">
    <property type="nucleotide sequence ID" value="NZ_BAAAJF010000014.1"/>
</dbReference>
<name>A0ABS9TMG2_9PSEU</name>
<dbReference type="EMBL" id="JAKXMK010000028">
    <property type="protein sequence ID" value="MCH6169730.1"/>
    <property type="molecule type" value="Genomic_DNA"/>
</dbReference>
<sequence>MTLQEVAAAKEYPGGFSILRLHTEGFALNFYKSRSDRAREWSERSRQEMMGTWPQFAFGNNVTDRNTVAKADRCGLRRPKRHSST</sequence>
<protein>
    <submittedName>
        <fullName evidence="1">Uncharacterized protein</fullName>
    </submittedName>
</protein>
<keyword evidence="2" id="KW-1185">Reference proteome</keyword>
<organism evidence="1 2">
    <name type="scientific">Pseudonocardia alaniniphila</name>
    <dbReference type="NCBI Taxonomy" id="75291"/>
    <lineage>
        <taxon>Bacteria</taxon>
        <taxon>Bacillati</taxon>
        <taxon>Actinomycetota</taxon>
        <taxon>Actinomycetes</taxon>
        <taxon>Pseudonocardiales</taxon>
        <taxon>Pseudonocardiaceae</taxon>
        <taxon>Pseudonocardia</taxon>
    </lineage>
</organism>